<dbReference type="EMBL" id="CCKQ01006114">
    <property type="protein sequence ID" value="CDW77403.1"/>
    <property type="molecule type" value="Genomic_DNA"/>
</dbReference>
<keyword evidence="1" id="KW-0328">Glycosyltransferase</keyword>
<keyword evidence="1" id="KW-0808">Transferase</keyword>
<dbReference type="AlphaFoldDB" id="A0A078A9E0"/>
<dbReference type="PROSITE" id="PS51059">
    <property type="entry name" value="PARP_CATALYTIC"/>
    <property type="match status" value="1"/>
</dbReference>
<organism evidence="3 4">
    <name type="scientific">Stylonychia lemnae</name>
    <name type="common">Ciliate</name>
    <dbReference type="NCBI Taxonomy" id="5949"/>
    <lineage>
        <taxon>Eukaryota</taxon>
        <taxon>Sar</taxon>
        <taxon>Alveolata</taxon>
        <taxon>Ciliophora</taxon>
        <taxon>Intramacronucleata</taxon>
        <taxon>Spirotrichea</taxon>
        <taxon>Stichotrichia</taxon>
        <taxon>Sporadotrichida</taxon>
        <taxon>Oxytrichidae</taxon>
        <taxon>Stylonychinae</taxon>
        <taxon>Stylonychia</taxon>
    </lineage>
</organism>
<dbReference type="SUPFAM" id="SSF56399">
    <property type="entry name" value="ADP-ribosylation"/>
    <property type="match status" value="1"/>
</dbReference>
<dbReference type="GO" id="GO:0003950">
    <property type="term" value="F:NAD+ poly-ADP-ribosyltransferase activity"/>
    <property type="evidence" value="ECO:0007669"/>
    <property type="project" value="UniProtKB-UniRule"/>
</dbReference>
<keyword evidence="4" id="KW-1185">Reference proteome</keyword>
<dbReference type="PANTHER" id="PTHR45740:SF2">
    <property type="entry name" value="POLY [ADP-RIBOSE] POLYMERASE"/>
    <property type="match status" value="1"/>
</dbReference>
<feature type="domain" description="PARP catalytic" evidence="2">
    <location>
        <begin position="20"/>
        <end position="229"/>
    </location>
</feature>
<dbReference type="PANTHER" id="PTHR45740">
    <property type="entry name" value="POLY [ADP-RIBOSE] POLYMERASE"/>
    <property type="match status" value="1"/>
</dbReference>
<dbReference type="InParanoid" id="A0A078A9E0"/>
<reference evidence="3 4" key="1">
    <citation type="submission" date="2014-06" db="EMBL/GenBank/DDBJ databases">
        <authorList>
            <person name="Swart Estienne"/>
        </authorList>
    </citation>
    <scope>NUCLEOTIDE SEQUENCE [LARGE SCALE GENOMIC DNA]</scope>
    <source>
        <strain evidence="3 4">130c</strain>
    </source>
</reference>
<evidence type="ECO:0000313" key="3">
    <source>
        <dbReference type="EMBL" id="CDW77403.1"/>
    </source>
</evidence>
<dbReference type="InterPro" id="IPR012317">
    <property type="entry name" value="Poly(ADP-ribose)pol_cat_dom"/>
</dbReference>
<dbReference type="GO" id="GO:1990404">
    <property type="term" value="F:NAD+-protein mono-ADP-ribosyltransferase activity"/>
    <property type="evidence" value="ECO:0007669"/>
    <property type="project" value="TreeGrafter"/>
</dbReference>
<dbReference type="GO" id="GO:0005634">
    <property type="term" value="C:nucleus"/>
    <property type="evidence" value="ECO:0007669"/>
    <property type="project" value="TreeGrafter"/>
</dbReference>
<name>A0A078A9E0_STYLE</name>
<sequence length="229" mass="26830">MTNDSNGQDFIVDADLKQNHEIKCRMEQIEWNYLEVFHPPNDLSIENKKIYKLVSLRQEISQLETHQSKIKKIERIHNCVAFERFMSELKRMKKKYPKKSFDNIVKHLFHGSFKTNPEYIYGCEDGFDIRFSNAGRYGHGIYFAKNSYYSHKYSYTTKDGCFQIMLALVLTGDSLLQIDADSSIKLPPLKSEQGFQRYDSINNGPGGHYIVYSNDKAYPGYLITYEHIY</sequence>
<proteinExistence type="predicted"/>
<evidence type="ECO:0000313" key="4">
    <source>
        <dbReference type="Proteomes" id="UP000039865"/>
    </source>
</evidence>
<evidence type="ECO:0000256" key="1">
    <source>
        <dbReference type="RuleBase" id="RU362114"/>
    </source>
</evidence>
<keyword evidence="1" id="KW-0520">NAD</keyword>
<evidence type="ECO:0000259" key="2">
    <source>
        <dbReference type="PROSITE" id="PS51059"/>
    </source>
</evidence>
<dbReference type="InterPro" id="IPR051712">
    <property type="entry name" value="ARTD-AVP"/>
</dbReference>
<protein>
    <recommendedName>
        <fullName evidence="1">Poly [ADP-ribose] polymerase</fullName>
        <shortName evidence="1">PARP</shortName>
        <ecNumber evidence="1">2.4.2.-</ecNumber>
    </recommendedName>
</protein>
<dbReference type="OrthoDB" id="5987649at2759"/>
<dbReference type="Pfam" id="PF00644">
    <property type="entry name" value="PARP"/>
    <property type="match status" value="1"/>
</dbReference>
<gene>
    <name evidence="3" type="primary">Contig4268.g4572</name>
    <name evidence="3" type="ORF">STYLEM_6364</name>
</gene>
<dbReference type="Proteomes" id="UP000039865">
    <property type="component" value="Unassembled WGS sequence"/>
</dbReference>
<accession>A0A078A9E0</accession>
<dbReference type="EC" id="2.4.2.-" evidence="1"/>
<dbReference type="Gene3D" id="3.90.228.10">
    <property type="match status" value="1"/>
</dbReference>